<protein>
    <submittedName>
        <fullName evidence="1">Uncharacterized protein</fullName>
    </submittedName>
</protein>
<keyword evidence="2" id="KW-1185">Reference proteome</keyword>
<dbReference type="AlphaFoldDB" id="A0A511B2E5"/>
<proteinExistence type="predicted"/>
<dbReference type="EMBL" id="BJUZ01000002">
    <property type="protein sequence ID" value="GEK93661.1"/>
    <property type="molecule type" value="Genomic_DNA"/>
</dbReference>
<comment type="caution">
    <text evidence="1">The sequence shown here is derived from an EMBL/GenBank/DDBJ whole genome shotgun (WGS) entry which is preliminary data.</text>
</comment>
<evidence type="ECO:0000313" key="1">
    <source>
        <dbReference type="EMBL" id="GEK93661.1"/>
    </source>
</evidence>
<reference evidence="1 2" key="1">
    <citation type="submission" date="2019-07" db="EMBL/GenBank/DDBJ databases">
        <title>Whole genome shotgun sequence of Gluconobacter wancherniae NBRC 103581.</title>
        <authorList>
            <person name="Hosoyama A."/>
            <person name="Uohara A."/>
            <person name="Ohji S."/>
            <person name="Ichikawa N."/>
        </authorList>
    </citation>
    <scope>NUCLEOTIDE SEQUENCE [LARGE SCALE GENOMIC DNA]</scope>
    <source>
        <strain evidence="1 2">NBRC 103581</strain>
    </source>
</reference>
<evidence type="ECO:0000313" key="2">
    <source>
        <dbReference type="Proteomes" id="UP000321230"/>
    </source>
</evidence>
<accession>A0A511B2E5</accession>
<dbReference type="Proteomes" id="UP000321230">
    <property type="component" value="Unassembled WGS sequence"/>
</dbReference>
<organism evidence="1 2">
    <name type="scientific">Gluconobacter wancherniae NBRC 103581</name>
    <dbReference type="NCBI Taxonomy" id="656744"/>
    <lineage>
        <taxon>Bacteria</taxon>
        <taxon>Pseudomonadati</taxon>
        <taxon>Pseudomonadota</taxon>
        <taxon>Alphaproteobacteria</taxon>
        <taxon>Acetobacterales</taxon>
        <taxon>Acetobacteraceae</taxon>
        <taxon>Gluconobacter</taxon>
    </lineage>
</organism>
<gene>
    <name evidence="1" type="ORF">GWA01_14310</name>
</gene>
<name>A0A511B2E5_9PROT</name>
<sequence length="72" mass="8492">MWHNYREWAHDDAKGDAFLVPEQVVHVSWSDGKTSALYHRLYTPQQTQKMLNRVQEFLNDTKKTISGTLEED</sequence>